<dbReference type="EMBL" id="CAJJDP010000154">
    <property type="protein sequence ID" value="CAD8210771.1"/>
    <property type="molecule type" value="Genomic_DNA"/>
</dbReference>
<dbReference type="OMA" id="TKWISIN"/>
<protein>
    <submittedName>
        <fullName evidence="1">Uncharacterized protein</fullName>
    </submittedName>
</protein>
<dbReference type="OrthoDB" id="297844at2759"/>
<keyword evidence="2" id="KW-1185">Reference proteome</keyword>
<dbReference type="Proteomes" id="UP000683925">
    <property type="component" value="Unassembled WGS sequence"/>
</dbReference>
<evidence type="ECO:0000313" key="1">
    <source>
        <dbReference type="EMBL" id="CAD8210771.1"/>
    </source>
</evidence>
<accession>A0A8S1YAW6</accession>
<name>A0A8S1YAW6_PAROT</name>
<organism evidence="1 2">
    <name type="scientific">Paramecium octaurelia</name>
    <dbReference type="NCBI Taxonomy" id="43137"/>
    <lineage>
        <taxon>Eukaryota</taxon>
        <taxon>Sar</taxon>
        <taxon>Alveolata</taxon>
        <taxon>Ciliophora</taxon>
        <taxon>Intramacronucleata</taxon>
        <taxon>Oligohymenophorea</taxon>
        <taxon>Peniculida</taxon>
        <taxon>Parameciidae</taxon>
        <taxon>Paramecium</taxon>
    </lineage>
</organism>
<evidence type="ECO:0000313" key="2">
    <source>
        <dbReference type="Proteomes" id="UP000683925"/>
    </source>
</evidence>
<sequence length="405" mass="47437">MSFQQLAIQVVDNIFNFIQKSQNERIITSLAGVQSQIKSKLIELDKEEDDIQIKEVFLQKLQKLLQFAQTPGNLKQVWKLVSFKIYSQQDQFMALIRQIPEMIQQHTQQNCLTISSMIGQEFTELYAHSLITFQINLQLDESQFKENSEKEDCVGCITYVSPEVQNQRLYKVVMKLKGFINKVKKFDEFVNNGNLESELLQFTFDYNNKRITLWSQDDQVSYQITTKLTLHEPPIFEQRIYLQTNMVIQVTKNFQLVVKAYQHDNKQKQLVYNSHFTPQPLGHETVQIKPIIQSFNTKWISINNGFEDVIYYTNEIPLKLSQYQTLPRGFEVLLQQDGFGYYVTVVGDCSAYYPRIKCKRSQGQLLQLITCQENFNLGIIYQDNLRILLNSNLLPLWNGAEIFDL</sequence>
<gene>
    <name evidence="1" type="ORF">POCTA_138.1.T1520014</name>
</gene>
<dbReference type="AlphaFoldDB" id="A0A8S1YAW6"/>
<proteinExistence type="predicted"/>
<reference evidence="1" key="1">
    <citation type="submission" date="2021-01" db="EMBL/GenBank/DDBJ databases">
        <authorList>
            <consortium name="Genoscope - CEA"/>
            <person name="William W."/>
        </authorList>
    </citation>
    <scope>NUCLEOTIDE SEQUENCE</scope>
</reference>
<comment type="caution">
    <text evidence="1">The sequence shown here is derived from an EMBL/GenBank/DDBJ whole genome shotgun (WGS) entry which is preliminary data.</text>
</comment>